<dbReference type="InterPro" id="IPR011990">
    <property type="entry name" value="TPR-like_helical_dom_sf"/>
</dbReference>
<organism evidence="3 4">
    <name type="scientific">Ceratopteris richardii</name>
    <name type="common">Triangle waterfern</name>
    <dbReference type="NCBI Taxonomy" id="49495"/>
    <lineage>
        <taxon>Eukaryota</taxon>
        <taxon>Viridiplantae</taxon>
        <taxon>Streptophyta</taxon>
        <taxon>Embryophyta</taxon>
        <taxon>Tracheophyta</taxon>
        <taxon>Polypodiopsida</taxon>
        <taxon>Polypodiidae</taxon>
        <taxon>Polypodiales</taxon>
        <taxon>Pteridineae</taxon>
        <taxon>Pteridaceae</taxon>
        <taxon>Parkerioideae</taxon>
        <taxon>Ceratopteris</taxon>
    </lineage>
</organism>
<evidence type="ECO:0000313" key="3">
    <source>
        <dbReference type="EMBL" id="KAH7420501.1"/>
    </source>
</evidence>
<reference evidence="3" key="1">
    <citation type="submission" date="2021-08" db="EMBL/GenBank/DDBJ databases">
        <title>WGS assembly of Ceratopteris richardii.</title>
        <authorList>
            <person name="Marchant D.B."/>
            <person name="Chen G."/>
            <person name="Jenkins J."/>
            <person name="Shu S."/>
            <person name="Leebens-Mack J."/>
            <person name="Grimwood J."/>
            <person name="Schmutz J."/>
            <person name="Soltis P."/>
            <person name="Soltis D."/>
            <person name="Chen Z.-H."/>
        </authorList>
    </citation>
    <scope>NUCLEOTIDE SEQUENCE</scope>
    <source>
        <strain evidence="3">Whitten #5841</strain>
        <tissue evidence="3">Leaf</tissue>
    </source>
</reference>
<feature type="repeat" description="PPR" evidence="2">
    <location>
        <begin position="909"/>
        <end position="943"/>
    </location>
</feature>
<feature type="repeat" description="PPR" evidence="2">
    <location>
        <begin position="603"/>
        <end position="637"/>
    </location>
</feature>
<feature type="repeat" description="PPR" evidence="2">
    <location>
        <begin position="298"/>
        <end position="332"/>
    </location>
</feature>
<dbReference type="AlphaFoldDB" id="A0A8T2TB93"/>
<dbReference type="GO" id="GO:0009451">
    <property type="term" value="P:RNA modification"/>
    <property type="evidence" value="ECO:0007669"/>
    <property type="project" value="InterPro"/>
</dbReference>
<feature type="repeat" description="PPR" evidence="2">
    <location>
        <begin position="705"/>
        <end position="739"/>
    </location>
</feature>
<feature type="repeat" description="PPR" evidence="2">
    <location>
        <begin position="400"/>
        <end position="434"/>
    </location>
</feature>
<evidence type="ECO:0008006" key="5">
    <source>
        <dbReference type="Google" id="ProtNLM"/>
    </source>
</evidence>
<proteinExistence type="predicted"/>
<name>A0A8T2TB93_CERRI</name>
<feature type="repeat" description="PPR" evidence="2">
    <location>
        <begin position="94"/>
        <end position="124"/>
    </location>
</feature>
<dbReference type="Proteomes" id="UP000825935">
    <property type="component" value="Chromosome 13"/>
</dbReference>
<dbReference type="PANTHER" id="PTHR47926:SF382">
    <property type="entry name" value="PENTACOTRIPEPTIDE-REPEAT REGION OF PRORP DOMAIN-CONTAINING PROTEIN"/>
    <property type="match status" value="1"/>
</dbReference>
<dbReference type="InterPro" id="IPR002885">
    <property type="entry name" value="PPR_rpt"/>
</dbReference>
<dbReference type="GO" id="GO:0048731">
    <property type="term" value="P:system development"/>
    <property type="evidence" value="ECO:0007669"/>
    <property type="project" value="UniProtKB-ARBA"/>
</dbReference>
<dbReference type="GO" id="GO:0003723">
    <property type="term" value="F:RNA binding"/>
    <property type="evidence" value="ECO:0007669"/>
    <property type="project" value="InterPro"/>
</dbReference>
<dbReference type="OrthoDB" id="1934782at2759"/>
<protein>
    <recommendedName>
        <fullName evidence="5">Pentatricopeptide repeat-containing protein</fullName>
    </recommendedName>
</protein>
<feature type="repeat" description="PPR" evidence="2">
    <location>
        <begin position="807"/>
        <end position="841"/>
    </location>
</feature>
<comment type="caution">
    <text evidence="3">The sequence shown here is derived from an EMBL/GenBank/DDBJ whole genome shotgun (WGS) entry which is preliminary data.</text>
</comment>
<dbReference type="InterPro" id="IPR046960">
    <property type="entry name" value="PPR_At4g14850-like_plant"/>
</dbReference>
<dbReference type="Gene3D" id="1.25.40.10">
    <property type="entry name" value="Tetratricopeptide repeat domain"/>
    <property type="match status" value="7"/>
</dbReference>
<dbReference type="OMA" id="HDVHEIF"/>
<evidence type="ECO:0000313" key="4">
    <source>
        <dbReference type="Proteomes" id="UP000825935"/>
    </source>
</evidence>
<dbReference type="Pfam" id="PF13041">
    <property type="entry name" value="PPR_2"/>
    <property type="match status" value="7"/>
</dbReference>
<feature type="repeat" description="PPR" evidence="2">
    <location>
        <begin position="197"/>
        <end position="231"/>
    </location>
</feature>
<evidence type="ECO:0000256" key="2">
    <source>
        <dbReference type="PROSITE-ProRule" id="PRU00708"/>
    </source>
</evidence>
<dbReference type="FunFam" id="1.25.40.10:FF:000285">
    <property type="entry name" value="Pentatricopeptide repeat-containing protein, chloroplastic"/>
    <property type="match status" value="2"/>
</dbReference>
<sequence length="1169" mass="130038">MKFPLSRSVQTLNSEQALFSLKDGIPPQSSLNDFVHLSEKYGKEHGKFLLHHLDASLQSCQLEPEQPNYLVTKLITCGKIHDVHEIFDGLGNQNEQSWNMLIKAYAKSGMSFHAFSVYKKMQEDSSFHPAESTYTALLKLCTKSKNLEVGLRIHGELDRRGLLSKNVFLGSALVDLYGKCGLLNRAQDIFNRMSVQNVVSWTTLMTMYVDHGNGDEALKCLKQMQSQGISPTSVTLMCGLKACAILKDLEQGQELHAELERRELQKDQTVGNTLVDMYVKSGDLILAKEVFDRLPVQDVVSWTALIAGYVDHGHAEEALCCFEQMQLEGVTPNAVTVVFSLKACGSTCSITKGREIHAEIERQQLQKKNPVVGNALVDMYARCGLLARAREVCKQLPVRGVIAWTALISRYVEHGHGDEALECYNEMQAEGQIPNLVTLVCALNACSMAGAAEKGREIHCEIERRGFADDEFGCKSLIEMYGEFGFLDTATEVFERLKFHSLDLWNALMWVYLENGHEEGTLHWFEALQLEGLSLDEFSFSCCFKACGGIYAIDKGQEMHCEVERRNLLHGDLVLGNALVDMYAKSGLVRLAEEVFDKLPNQNVFSWTALIAGYAEHGQGEEALKCFDSLQLSGIAPEASTYVCVLKACGSIQAEDKGREIHVEVERQDLIKQNMIIGNALIDMYVKCGLLTTAGEVFNNLPARDNISWTTLIMGYAEHGRAEDALECFRQMQLNGFFSDTVSLISGLKVSSNIKATELGQDIHNMIKEHELLNQDLVIGSSLIDMYAKNGSISHAEEVFANLPLRDQVTWNALIGGYVDHGNSEETVRCFKQMQLEGLLPNEITFLKALKACAIAHALQEGLRLHVQIENERLSENNIYVGSSLIDMYTKCGSFDSARLVLEKLPIPNVVSWTALIAGYEEHGLSEEALECYDTMQLKGAFLNAITYVAALKACGNIGAIERGFEIHAEVERRDLLNGDLVIANALIDMYAKCGSMIKAQRVFDALTHRDVVSWTTLLTGYAQLGENGHVLYNFNRMIADGVVPNSVTFAVVLSSCNRAGLLEESYMLLEVMSKEYDIFPSIEHFTWVIDAYGRSGKIDKAVDMIQNMPFCPNPSIWHAVLVACEKGGTVKFGKQTFEQSMLSDIKNAEMYKPHIFVSCETLGASEQI</sequence>
<gene>
    <name evidence="3" type="ORF">KP509_13G010300</name>
</gene>
<dbReference type="FunFam" id="1.25.40.10:FF:000073">
    <property type="entry name" value="Pentatricopeptide repeat-containing protein chloroplastic"/>
    <property type="match status" value="1"/>
</dbReference>
<dbReference type="EMBL" id="CM035418">
    <property type="protein sequence ID" value="KAH7420501.1"/>
    <property type="molecule type" value="Genomic_DNA"/>
</dbReference>
<dbReference type="NCBIfam" id="TIGR00756">
    <property type="entry name" value="PPR"/>
    <property type="match status" value="8"/>
</dbReference>
<keyword evidence="4" id="KW-1185">Reference proteome</keyword>
<dbReference type="FunFam" id="1.25.40.10:FF:000158">
    <property type="entry name" value="pentatricopeptide repeat-containing protein At2g33680"/>
    <property type="match status" value="1"/>
</dbReference>
<feature type="repeat" description="PPR" evidence="2">
    <location>
        <begin position="1011"/>
        <end position="1045"/>
    </location>
</feature>
<accession>A0A8T2TB93</accession>
<keyword evidence="1" id="KW-0677">Repeat</keyword>
<dbReference type="FunFam" id="1.25.40.10:FF:000031">
    <property type="entry name" value="Pentatricopeptide repeat-containing protein mitochondrial"/>
    <property type="match status" value="3"/>
</dbReference>
<dbReference type="PANTHER" id="PTHR47926">
    <property type="entry name" value="PENTATRICOPEPTIDE REPEAT-CONTAINING PROTEIN"/>
    <property type="match status" value="1"/>
</dbReference>
<dbReference type="Pfam" id="PF01535">
    <property type="entry name" value="PPR"/>
    <property type="match status" value="10"/>
</dbReference>
<evidence type="ECO:0000256" key="1">
    <source>
        <dbReference type="ARBA" id="ARBA00022737"/>
    </source>
</evidence>
<dbReference type="PROSITE" id="PS51375">
    <property type="entry name" value="PPR"/>
    <property type="match status" value="9"/>
</dbReference>